<reference evidence="2" key="1">
    <citation type="submission" date="2019-10" db="EMBL/GenBank/DDBJ databases">
        <authorList>
            <consortium name="DOE Joint Genome Institute"/>
            <person name="Kuo A."/>
            <person name="Miyauchi S."/>
            <person name="Kiss E."/>
            <person name="Drula E."/>
            <person name="Kohler A."/>
            <person name="Sanchez-Garcia M."/>
            <person name="Andreopoulos B."/>
            <person name="Barry K.W."/>
            <person name="Bonito G."/>
            <person name="Buee M."/>
            <person name="Carver A."/>
            <person name="Chen C."/>
            <person name="Cichocki N."/>
            <person name="Clum A."/>
            <person name="Culley D."/>
            <person name="Crous P.W."/>
            <person name="Fauchery L."/>
            <person name="Girlanda M."/>
            <person name="Hayes R."/>
            <person name="Keri Z."/>
            <person name="LaButti K."/>
            <person name="Lipzen A."/>
            <person name="Lombard V."/>
            <person name="Magnuson J."/>
            <person name="Maillard F."/>
            <person name="Morin E."/>
            <person name="Murat C."/>
            <person name="Nolan M."/>
            <person name="Ohm R."/>
            <person name="Pangilinan J."/>
            <person name="Pereira M."/>
            <person name="Perotto S."/>
            <person name="Peter M."/>
            <person name="Riley R."/>
            <person name="Sitrit Y."/>
            <person name="Stielow B."/>
            <person name="Szollosi G."/>
            <person name="Zifcakova L."/>
            <person name="Stursova M."/>
            <person name="Spatafora J.W."/>
            <person name="Tedersoo L."/>
            <person name="Vaario L.-M."/>
            <person name="Yamada A."/>
            <person name="Yan M."/>
            <person name="Wang P."/>
            <person name="Xu J."/>
            <person name="Bruns T."/>
            <person name="Baldrian P."/>
            <person name="Vilgalys R."/>
            <person name="Henrissat B."/>
            <person name="Grigoriev I.V."/>
            <person name="Hibbett D."/>
            <person name="Nagy L.G."/>
            <person name="Martin F.M."/>
        </authorList>
    </citation>
    <scope>NUCLEOTIDE SEQUENCE</scope>
    <source>
        <strain evidence="2">Prilba</strain>
    </source>
</reference>
<dbReference type="EMBL" id="WHVB01000006">
    <property type="protein sequence ID" value="KAF8481868.1"/>
    <property type="molecule type" value="Genomic_DNA"/>
</dbReference>
<dbReference type="SUPFAM" id="SSF53474">
    <property type="entry name" value="alpha/beta-Hydrolases"/>
    <property type="match status" value="1"/>
</dbReference>
<comment type="caution">
    <text evidence="2">The sequence shown here is derived from an EMBL/GenBank/DDBJ whole genome shotgun (WGS) entry which is preliminary data.</text>
</comment>
<accession>A0A9P5TA78</accession>
<proteinExistence type="predicted"/>
<feature type="region of interest" description="Disordered" evidence="1">
    <location>
        <begin position="1"/>
        <end position="56"/>
    </location>
</feature>
<sequence>MPTPPPNSQKSPHKPPYPVLRWFGHTNSSPTPHASTPSSSSHPISPSADTIENLLDALTSPLPALSTPALKRPPRAVPPNMPLSGSPYFLRGLSRVTLPTASLSNLAPAARPFDPPADPQSPGAPIFLQHSPPERSSVDALRSLRNRVSGPSARHRNSSSPYPRALFTTSATPSWWRFQNDNKENIDRLLSEEDRAPTVEEERSRIHKKYLSPEHPIVFCHGLLGFDSVTIGPAIASLEVTHWRGIKEVLQANGTEVLMTRVPATSSPVERAKVLEQKIQDTYPGRSVHLLDCRYLASNLHDHTFRILSITTISTPHRGSSFADHFLDTVGPERFPSFLSLIDMLPNGGGDGSAFACLTLPAMREFNEQTPNVPGVKYFSWGAVYNPGLIDTWKWPHSVVLEKEGPNDGLVSVESAKWGTYLGTVQDVNHLDLVGWINAARYSWARFRGRDIPFHPATFYLSIADHLAREVDGVQPGPEPIEEDPWDASSEGEGGER</sequence>
<organism evidence="2 3">
    <name type="scientific">Russula ochroleuca</name>
    <dbReference type="NCBI Taxonomy" id="152965"/>
    <lineage>
        <taxon>Eukaryota</taxon>
        <taxon>Fungi</taxon>
        <taxon>Dikarya</taxon>
        <taxon>Basidiomycota</taxon>
        <taxon>Agaricomycotina</taxon>
        <taxon>Agaricomycetes</taxon>
        <taxon>Russulales</taxon>
        <taxon>Russulaceae</taxon>
        <taxon>Russula</taxon>
    </lineage>
</organism>
<reference evidence="2" key="2">
    <citation type="journal article" date="2020" name="Nat. Commun.">
        <title>Large-scale genome sequencing of mycorrhizal fungi provides insights into the early evolution of symbiotic traits.</title>
        <authorList>
            <person name="Miyauchi S."/>
            <person name="Kiss E."/>
            <person name="Kuo A."/>
            <person name="Drula E."/>
            <person name="Kohler A."/>
            <person name="Sanchez-Garcia M."/>
            <person name="Morin E."/>
            <person name="Andreopoulos B."/>
            <person name="Barry K.W."/>
            <person name="Bonito G."/>
            <person name="Buee M."/>
            <person name="Carver A."/>
            <person name="Chen C."/>
            <person name="Cichocki N."/>
            <person name="Clum A."/>
            <person name="Culley D."/>
            <person name="Crous P.W."/>
            <person name="Fauchery L."/>
            <person name="Girlanda M."/>
            <person name="Hayes R.D."/>
            <person name="Keri Z."/>
            <person name="LaButti K."/>
            <person name="Lipzen A."/>
            <person name="Lombard V."/>
            <person name="Magnuson J."/>
            <person name="Maillard F."/>
            <person name="Murat C."/>
            <person name="Nolan M."/>
            <person name="Ohm R.A."/>
            <person name="Pangilinan J."/>
            <person name="Pereira M.F."/>
            <person name="Perotto S."/>
            <person name="Peter M."/>
            <person name="Pfister S."/>
            <person name="Riley R."/>
            <person name="Sitrit Y."/>
            <person name="Stielow J.B."/>
            <person name="Szollosi G."/>
            <person name="Zifcakova L."/>
            <person name="Stursova M."/>
            <person name="Spatafora J.W."/>
            <person name="Tedersoo L."/>
            <person name="Vaario L.M."/>
            <person name="Yamada A."/>
            <person name="Yan M."/>
            <person name="Wang P."/>
            <person name="Xu J."/>
            <person name="Bruns T."/>
            <person name="Baldrian P."/>
            <person name="Vilgalys R."/>
            <person name="Dunand C."/>
            <person name="Henrissat B."/>
            <person name="Grigoriev I.V."/>
            <person name="Hibbett D."/>
            <person name="Nagy L.G."/>
            <person name="Martin F.M."/>
        </authorList>
    </citation>
    <scope>NUCLEOTIDE SEQUENCE</scope>
    <source>
        <strain evidence="2">Prilba</strain>
    </source>
</reference>
<dbReference type="GO" id="GO:0016787">
    <property type="term" value="F:hydrolase activity"/>
    <property type="evidence" value="ECO:0007669"/>
    <property type="project" value="UniProtKB-KW"/>
</dbReference>
<evidence type="ECO:0000313" key="2">
    <source>
        <dbReference type="EMBL" id="KAF8481868.1"/>
    </source>
</evidence>
<evidence type="ECO:0000313" key="3">
    <source>
        <dbReference type="Proteomes" id="UP000759537"/>
    </source>
</evidence>
<dbReference type="Gene3D" id="3.40.50.1820">
    <property type="entry name" value="alpha/beta hydrolase"/>
    <property type="match status" value="1"/>
</dbReference>
<feature type="region of interest" description="Disordered" evidence="1">
    <location>
        <begin position="472"/>
        <end position="497"/>
    </location>
</feature>
<dbReference type="Proteomes" id="UP000759537">
    <property type="component" value="Unassembled WGS sequence"/>
</dbReference>
<feature type="compositionally biased region" description="Low complexity" evidence="1">
    <location>
        <begin position="28"/>
        <end position="48"/>
    </location>
</feature>
<feature type="region of interest" description="Disordered" evidence="1">
    <location>
        <begin position="109"/>
        <end position="136"/>
    </location>
</feature>
<protein>
    <submittedName>
        <fullName evidence="2">Alpha/Beta hydrolase protein</fullName>
    </submittedName>
</protein>
<name>A0A9P5TA78_9AGAM</name>
<dbReference type="AlphaFoldDB" id="A0A9P5TA78"/>
<keyword evidence="2" id="KW-0378">Hydrolase</keyword>
<evidence type="ECO:0000256" key="1">
    <source>
        <dbReference type="SAM" id="MobiDB-lite"/>
    </source>
</evidence>
<dbReference type="InterPro" id="IPR029058">
    <property type="entry name" value="AB_hydrolase_fold"/>
</dbReference>
<keyword evidence="3" id="KW-1185">Reference proteome</keyword>
<dbReference type="OrthoDB" id="5592486at2759"/>
<gene>
    <name evidence="2" type="ORF">DFH94DRAFT_793133</name>
</gene>